<keyword evidence="6" id="KW-0732">Signal</keyword>
<dbReference type="PIRSF" id="PIRSF000303">
    <property type="entry name" value="Glutathion_perox"/>
    <property type="match status" value="1"/>
</dbReference>
<evidence type="ECO:0000256" key="2">
    <source>
        <dbReference type="ARBA" id="ARBA00022559"/>
    </source>
</evidence>
<dbReference type="PROSITE" id="PS51352">
    <property type="entry name" value="THIOREDOXIN_2"/>
    <property type="match status" value="1"/>
</dbReference>
<feature type="signal peptide" evidence="6">
    <location>
        <begin position="1"/>
        <end position="18"/>
    </location>
</feature>
<accession>A0A7W7Y752</accession>
<evidence type="ECO:0000256" key="5">
    <source>
        <dbReference type="RuleBase" id="RU000499"/>
    </source>
</evidence>
<gene>
    <name evidence="8" type="ORF">HNQ65_000392</name>
</gene>
<dbReference type="InterPro" id="IPR000889">
    <property type="entry name" value="Glutathione_peroxidase"/>
</dbReference>
<comment type="similarity">
    <text evidence="1 5">Belongs to the glutathione peroxidase family.</text>
</comment>
<feature type="chain" id="PRO_5030870867" description="Glutathione peroxidase" evidence="6">
    <location>
        <begin position="19"/>
        <end position="183"/>
    </location>
</feature>
<keyword evidence="3 5" id="KW-0560">Oxidoreductase</keyword>
<protein>
    <recommendedName>
        <fullName evidence="5">Glutathione peroxidase</fullName>
    </recommendedName>
</protein>
<organism evidence="8 9">
    <name type="scientific">Prosthecobacter vanneervenii</name>
    <dbReference type="NCBI Taxonomy" id="48466"/>
    <lineage>
        <taxon>Bacteria</taxon>
        <taxon>Pseudomonadati</taxon>
        <taxon>Verrucomicrobiota</taxon>
        <taxon>Verrucomicrobiia</taxon>
        <taxon>Verrucomicrobiales</taxon>
        <taxon>Verrucomicrobiaceae</taxon>
        <taxon>Prosthecobacter</taxon>
    </lineage>
</organism>
<dbReference type="PANTHER" id="PTHR11592:SF78">
    <property type="entry name" value="GLUTATHIONE PEROXIDASE"/>
    <property type="match status" value="1"/>
</dbReference>
<reference evidence="8 9" key="1">
    <citation type="submission" date="2020-08" db="EMBL/GenBank/DDBJ databases">
        <title>Genomic Encyclopedia of Type Strains, Phase IV (KMG-IV): sequencing the most valuable type-strain genomes for metagenomic binning, comparative biology and taxonomic classification.</title>
        <authorList>
            <person name="Goeker M."/>
        </authorList>
    </citation>
    <scope>NUCLEOTIDE SEQUENCE [LARGE SCALE GENOMIC DNA]</scope>
    <source>
        <strain evidence="8 9">DSM 12252</strain>
    </source>
</reference>
<feature type="active site" evidence="4">
    <location>
        <position position="57"/>
    </location>
</feature>
<dbReference type="PROSITE" id="PS51355">
    <property type="entry name" value="GLUTATHIONE_PEROXID_3"/>
    <property type="match status" value="1"/>
</dbReference>
<evidence type="ECO:0000259" key="7">
    <source>
        <dbReference type="PROSITE" id="PS51352"/>
    </source>
</evidence>
<feature type="domain" description="Thioredoxin" evidence="7">
    <location>
        <begin position="19"/>
        <end position="181"/>
    </location>
</feature>
<evidence type="ECO:0000256" key="1">
    <source>
        <dbReference type="ARBA" id="ARBA00006926"/>
    </source>
</evidence>
<evidence type="ECO:0000313" key="8">
    <source>
        <dbReference type="EMBL" id="MBB5030838.1"/>
    </source>
</evidence>
<keyword evidence="2 5" id="KW-0575">Peroxidase</keyword>
<evidence type="ECO:0000256" key="3">
    <source>
        <dbReference type="ARBA" id="ARBA00023002"/>
    </source>
</evidence>
<dbReference type="PROSITE" id="PS00460">
    <property type="entry name" value="GLUTATHIONE_PEROXID_1"/>
    <property type="match status" value="1"/>
</dbReference>
<dbReference type="InterPro" id="IPR013766">
    <property type="entry name" value="Thioredoxin_domain"/>
</dbReference>
<dbReference type="InterPro" id="IPR036249">
    <property type="entry name" value="Thioredoxin-like_sf"/>
</dbReference>
<dbReference type="PRINTS" id="PR01011">
    <property type="entry name" value="GLUTPROXDASE"/>
</dbReference>
<dbReference type="FunFam" id="3.40.30.10:FF:000010">
    <property type="entry name" value="Glutathione peroxidase"/>
    <property type="match status" value="1"/>
</dbReference>
<dbReference type="Pfam" id="PF00255">
    <property type="entry name" value="GSHPx"/>
    <property type="match status" value="1"/>
</dbReference>
<dbReference type="Proteomes" id="UP000590740">
    <property type="component" value="Unassembled WGS sequence"/>
</dbReference>
<dbReference type="SUPFAM" id="SSF52833">
    <property type="entry name" value="Thioredoxin-like"/>
    <property type="match status" value="1"/>
</dbReference>
<comment type="caution">
    <text evidence="8">The sequence shown here is derived from an EMBL/GenBank/DDBJ whole genome shotgun (WGS) entry which is preliminary data.</text>
</comment>
<keyword evidence="9" id="KW-1185">Reference proteome</keyword>
<sequence>MKLLTLASTLLLAVSLSAADTPKSVYDVPLKDIDGKDTSLKTYQGKVMLIVNVASKCGKTPQYKKLEALNQEFKKDGLAILGFPCNDFGGQEPGTNEQIKEFCSLKYKVTFPMFDKVAVKGPNKCELYQLLSGPTSPFPGDVKWNFGKFLVGKDGKILKRFEPGVEPDAPEVTSAIKEALAAK</sequence>
<dbReference type="CDD" id="cd00340">
    <property type="entry name" value="GSH_Peroxidase"/>
    <property type="match status" value="1"/>
</dbReference>
<dbReference type="PANTHER" id="PTHR11592">
    <property type="entry name" value="GLUTATHIONE PEROXIDASE"/>
    <property type="match status" value="1"/>
</dbReference>
<dbReference type="InterPro" id="IPR029759">
    <property type="entry name" value="GPX_AS"/>
</dbReference>
<evidence type="ECO:0000313" key="9">
    <source>
        <dbReference type="Proteomes" id="UP000590740"/>
    </source>
</evidence>
<dbReference type="RefSeq" id="WP_184337791.1">
    <property type="nucleotide sequence ID" value="NZ_JACHIG010000001.1"/>
</dbReference>
<dbReference type="AlphaFoldDB" id="A0A7W7Y752"/>
<evidence type="ECO:0000256" key="4">
    <source>
        <dbReference type="PIRSR" id="PIRSR000303-1"/>
    </source>
</evidence>
<name>A0A7W7Y752_9BACT</name>
<dbReference type="EMBL" id="JACHIG010000001">
    <property type="protein sequence ID" value="MBB5030838.1"/>
    <property type="molecule type" value="Genomic_DNA"/>
</dbReference>
<dbReference type="Gene3D" id="3.40.30.10">
    <property type="entry name" value="Glutaredoxin"/>
    <property type="match status" value="1"/>
</dbReference>
<dbReference type="GO" id="GO:0004601">
    <property type="term" value="F:peroxidase activity"/>
    <property type="evidence" value="ECO:0007669"/>
    <property type="project" value="UniProtKB-KW"/>
</dbReference>
<evidence type="ECO:0000256" key="6">
    <source>
        <dbReference type="SAM" id="SignalP"/>
    </source>
</evidence>
<dbReference type="GO" id="GO:0034599">
    <property type="term" value="P:cellular response to oxidative stress"/>
    <property type="evidence" value="ECO:0007669"/>
    <property type="project" value="TreeGrafter"/>
</dbReference>
<proteinExistence type="inferred from homology"/>